<dbReference type="PROSITE" id="PS50089">
    <property type="entry name" value="ZF_RING_2"/>
    <property type="match status" value="1"/>
</dbReference>
<keyword evidence="3" id="KW-0732">Signal</keyword>
<dbReference type="SUPFAM" id="SSF57850">
    <property type="entry name" value="RING/U-box"/>
    <property type="match status" value="1"/>
</dbReference>
<dbReference type="Pfam" id="PF13923">
    <property type="entry name" value="zf-C3HC4_2"/>
    <property type="match status" value="1"/>
</dbReference>
<evidence type="ECO:0000259" key="4">
    <source>
        <dbReference type="PROSITE" id="PS50089"/>
    </source>
</evidence>
<keyword evidence="6" id="KW-1185">Reference proteome</keyword>
<evidence type="ECO:0000313" key="6">
    <source>
        <dbReference type="Proteomes" id="UP000789759"/>
    </source>
</evidence>
<evidence type="ECO:0000256" key="1">
    <source>
        <dbReference type="PROSITE-ProRule" id="PRU00175"/>
    </source>
</evidence>
<dbReference type="OrthoDB" id="2400214at2759"/>
<dbReference type="EMBL" id="CAJVQA010008469">
    <property type="protein sequence ID" value="CAG8672197.1"/>
    <property type="molecule type" value="Genomic_DNA"/>
</dbReference>
<proteinExistence type="predicted"/>
<sequence>MENIINLVINALSKLLLAKVSSSQITIEDAIGNVSKASLFHWSVNKNSDEIMQQTVQDSDLIMHLLKPYPSLYHSHENSKRVGYKNHTNISKSKKRKRDVSPYNIKKNSRKHIKKNSRKRIKKHSSNSNNVMSGLDSQYVKQTYPGLLDLMPLSDLRTFAYSILKNLNDEIIRDKEFTELDTCSECDKKILIHNYEPLTILSCGHVYHRYCVEKFLLTKENKCPSCDKVIEPKISLETPINSPNLSSKKRGSDSTEKFSSKKIQPVNRDSSPTLKKLIKELTTPISRQISSENIITLQSDISEMNIDSVNFRELNEKIIKAEDNNQKNNQDVIRSYYYFGKGYNLWYDFYRQSNNEDASNALVNDKIREHIPDQDKITETNLRKRKERAKKVFKLFNSIGGEKIIDRVKSFFASNISNLSLDDIDYVIAKVLKASSD</sequence>
<dbReference type="InterPro" id="IPR001841">
    <property type="entry name" value="Znf_RING"/>
</dbReference>
<dbReference type="CDD" id="cd16448">
    <property type="entry name" value="RING-H2"/>
    <property type="match status" value="1"/>
</dbReference>
<dbReference type="GO" id="GO:0008270">
    <property type="term" value="F:zinc ion binding"/>
    <property type="evidence" value="ECO:0007669"/>
    <property type="project" value="UniProtKB-KW"/>
</dbReference>
<keyword evidence="1" id="KW-0863">Zinc-finger</keyword>
<feature type="domain" description="RING-type" evidence="4">
    <location>
        <begin position="183"/>
        <end position="227"/>
    </location>
</feature>
<dbReference type="AlphaFoldDB" id="A0A9N9EFR1"/>
<dbReference type="Proteomes" id="UP000789759">
    <property type="component" value="Unassembled WGS sequence"/>
</dbReference>
<keyword evidence="1" id="KW-0862">Zinc</keyword>
<accession>A0A9N9EFR1</accession>
<feature type="region of interest" description="Disordered" evidence="2">
    <location>
        <begin position="77"/>
        <end position="134"/>
    </location>
</feature>
<evidence type="ECO:0000256" key="2">
    <source>
        <dbReference type="SAM" id="MobiDB-lite"/>
    </source>
</evidence>
<dbReference type="Gene3D" id="3.30.40.10">
    <property type="entry name" value="Zinc/RING finger domain, C3HC4 (zinc finger)"/>
    <property type="match status" value="1"/>
</dbReference>
<keyword evidence="1" id="KW-0479">Metal-binding</keyword>
<feature type="compositionally biased region" description="Basic residues" evidence="2">
    <location>
        <begin position="107"/>
        <end position="125"/>
    </location>
</feature>
<comment type="caution">
    <text evidence="5">The sequence shown here is derived from an EMBL/GenBank/DDBJ whole genome shotgun (WGS) entry which is preliminary data.</text>
</comment>
<protein>
    <submittedName>
        <fullName evidence="5">14549_t:CDS:1</fullName>
    </submittedName>
</protein>
<feature type="compositionally biased region" description="Basic and acidic residues" evidence="2">
    <location>
        <begin position="250"/>
        <end position="259"/>
    </location>
</feature>
<feature type="chain" id="PRO_5040234314" evidence="3">
    <location>
        <begin position="23"/>
        <end position="437"/>
    </location>
</feature>
<evidence type="ECO:0000256" key="3">
    <source>
        <dbReference type="SAM" id="SignalP"/>
    </source>
</evidence>
<evidence type="ECO:0000313" key="5">
    <source>
        <dbReference type="EMBL" id="CAG8672197.1"/>
    </source>
</evidence>
<feature type="signal peptide" evidence="3">
    <location>
        <begin position="1"/>
        <end position="22"/>
    </location>
</feature>
<gene>
    <name evidence="5" type="ORF">CPELLU_LOCUS10334</name>
</gene>
<name>A0A9N9EFR1_9GLOM</name>
<reference evidence="5" key="1">
    <citation type="submission" date="2021-06" db="EMBL/GenBank/DDBJ databases">
        <authorList>
            <person name="Kallberg Y."/>
            <person name="Tangrot J."/>
            <person name="Rosling A."/>
        </authorList>
    </citation>
    <scope>NUCLEOTIDE SEQUENCE</scope>
    <source>
        <strain evidence="5">FL966</strain>
    </source>
</reference>
<dbReference type="InterPro" id="IPR013083">
    <property type="entry name" value="Znf_RING/FYVE/PHD"/>
</dbReference>
<feature type="region of interest" description="Disordered" evidence="2">
    <location>
        <begin position="241"/>
        <end position="268"/>
    </location>
</feature>
<organism evidence="5 6">
    <name type="scientific">Cetraspora pellucida</name>
    <dbReference type="NCBI Taxonomy" id="1433469"/>
    <lineage>
        <taxon>Eukaryota</taxon>
        <taxon>Fungi</taxon>
        <taxon>Fungi incertae sedis</taxon>
        <taxon>Mucoromycota</taxon>
        <taxon>Glomeromycotina</taxon>
        <taxon>Glomeromycetes</taxon>
        <taxon>Diversisporales</taxon>
        <taxon>Gigasporaceae</taxon>
        <taxon>Cetraspora</taxon>
    </lineage>
</organism>